<protein>
    <submittedName>
        <fullName evidence="2">YCII-related domain protein</fullName>
    </submittedName>
</protein>
<dbReference type="PANTHER" id="PTHR33606:SF3">
    <property type="entry name" value="PROTEIN YCII"/>
    <property type="match status" value="1"/>
</dbReference>
<dbReference type="Pfam" id="PF03795">
    <property type="entry name" value="YCII"/>
    <property type="match status" value="1"/>
</dbReference>
<name>A0A4S2N248_9PEZI</name>
<organism evidence="2 3">
    <name type="scientific">Ascodesmis nigricans</name>
    <dbReference type="NCBI Taxonomy" id="341454"/>
    <lineage>
        <taxon>Eukaryota</taxon>
        <taxon>Fungi</taxon>
        <taxon>Dikarya</taxon>
        <taxon>Ascomycota</taxon>
        <taxon>Pezizomycotina</taxon>
        <taxon>Pezizomycetes</taxon>
        <taxon>Pezizales</taxon>
        <taxon>Ascodesmidaceae</taxon>
        <taxon>Ascodesmis</taxon>
    </lineage>
</organism>
<evidence type="ECO:0000313" key="3">
    <source>
        <dbReference type="Proteomes" id="UP000298138"/>
    </source>
</evidence>
<dbReference type="Gene3D" id="3.30.70.1060">
    <property type="entry name" value="Dimeric alpha+beta barrel"/>
    <property type="match status" value="1"/>
</dbReference>
<dbReference type="InterPro" id="IPR051807">
    <property type="entry name" value="Sec-metab_biosynth-assoc"/>
</dbReference>
<dbReference type="PANTHER" id="PTHR33606">
    <property type="entry name" value="PROTEIN YCII"/>
    <property type="match status" value="1"/>
</dbReference>
<evidence type="ECO:0000313" key="2">
    <source>
        <dbReference type="EMBL" id="TGZ83161.1"/>
    </source>
</evidence>
<dbReference type="OrthoDB" id="5519740at2759"/>
<reference evidence="2 3" key="1">
    <citation type="submission" date="2019-04" db="EMBL/GenBank/DDBJ databases">
        <title>Comparative genomics and transcriptomics to analyze fruiting body development in filamentous ascomycetes.</title>
        <authorList>
            <consortium name="DOE Joint Genome Institute"/>
            <person name="Lutkenhaus R."/>
            <person name="Traeger S."/>
            <person name="Breuer J."/>
            <person name="Kuo A."/>
            <person name="Lipzen A."/>
            <person name="Pangilinan J."/>
            <person name="Dilworth D."/>
            <person name="Sandor L."/>
            <person name="Poggeler S."/>
            <person name="Barry K."/>
            <person name="Grigoriev I.V."/>
            <person name="Nowrousian M."/>
        </authorList>
    </citation>
    <scope>NUCLEOTIDE SEQUENCE [LARGE SCALE GENOMIC DNA]</scope>
    <source>
        <strain evidence="2 3">CBS 389.68</strain>
    </source>
</reference>
<evidence type="ECO:0000259" key="1">
    <source>
        <dbReference type="Pfam" id="PF03795"/>
    </source>
</evidence>
<dbReference type="InParanoid" id="A0A4S2N248"/>
<keyword evidence="3" id="KW-1185">Reference proteome</keyword>
<accession>A0A4S2N248</accession>
<dbReference type="AlphaFoldDB" id="A0A4S2N248"/>
<dbReference type="SUPFAM" id="SSF54909">
    <property type="entry name" value="Dimeric alpha+beta barrel"/>
    <property type="match status" value="1"/>
</dbReference>
<proteinExistence type="predicted"/>
<feature type="domain" description="YCII-related" evidence="1">
    <location>
        <begin position="8"/>
        <end position="100"/>
    </location>
</feature>
<gene>
    <name evidence="2" type="ORF">EX30DRAFT_370186</name>
</gene>
<dbReference type="InterPro" id="IPR005545">
    <property type="entry name" value="YCII"/>
</dbReference>
<sequence>MSAPKFEFLCILPDKEGVREKRLEIRPLHFAGLQKLVEEGFLTWGGAMLNTVPTDDTLDFKGSALTAYASSKEELMEKLNSDPYAVHGVWDMEKAQIIPFKCALREPLQK</sequence>
<dbReference type="EMBL" id="ML220114">
    <property type="protein sequence ID" value="TGZ83161.1"/>
    <property type="molecule type" value="Genomic_DNA"/>
</dbReference>
<dbReference type="InterPro" id="IPR011008">
    <property type="entry name" value="Dimeric_a/b-barrel"/>
</dbReference>
<dbReference type="Proteomes" id="UP000298138">
    <property type="component" value="Unassembled WGS sequence"/>
</dbReference>